<dbReference type="Pfam" id="PF16868">
    <property type="entry name" value="NMT1_3"/>
    <property type="match status" value="1"/>
</dbReference>
<keyword evidence="5" id="KW-1185">Reference proteome</keyword>
<dbReference type="EMBL" id="FNAR01000021">
    <property type="protein sequence ID" value="SDE79785.1"/>
    <property type="molecule type" value="Genomic_DNA"/>
</dbReference>
<dbReference type="RefSeq" id="WP_092098321.1">
    <property type="nucleotide sequence ID" value="NZ_FNAR01000021.1"/>
</dbReference>
<evidence type="ECO:0000313" key="3">
    <source>
        <dbReference type="EMBL" id="SDE79785.1"/>
    </source>
</evidence>
<reference evidence="3 4" key="1">
    <citation type="submission" date="2016-10" db="EMBL/GenBank/DDBJ databases">
        <authorList>
            <person name="de Groot N.N."/>
        </authorList>
    </citation>
    <scope>NUCLEOTIDE SEQUENCE [LARGE SCALE GENOMIC DNA]</scope>
    <source>
        <strain evidence="3 4">CGMCC 1.6762</strain>
    </source>
</reference>
<evidence type="ECO:0000313" key="4">
    <source>
        <dbReference type="Proteomes" id="UP000198823"/>
    </source>
</evidence>
<protein>
    <submittedName>
        <fullName evidence="2">TAXI family TRAP transporter solute-binding subunit</fullName>
    </submittedName>
</protein>
<dbReference type="InterPro" id="IPR011852">
    <property type="entry name" value="TRAP_TAXI"/>
</dbReference>
<feature type="chain" id="PRO_5011712485" evidence="1">
    <location>
        <begin position="27"/>
        <end position="326"/>
    </location>
</feature>
<sequence length="326" mass="35512">MKMRKWLGLVIAACLILFVSACNSFGAEGESSSSKVTFTTGTTTGVYYPLGALLATHWTNDAEIQVTSQGSNGSVENLKLMQKDQADMAFSTVNIIWEAYNGKNSFEGDAYDDIRIMANLYPNVSHIIALDDSGIESVEDISGKSFVLGAAGSATELESKLILESHGVDIGKVNENYVGFTEAVDLMRNKQAQAVNIYTGVPASAATELISTVDSKVLNMTDEGIANMTSDDYPWNFEYVIEKGTYDGQEDEIRTVGQFSSIAVDANLDEETVYEMTKSLWENLDKLAEGHSVVKQFKPEDAVQGTADVPLHPGAERYYKEIGVLK</sequence>
<proteinExistence type="predicted"/>
<organism evidence="3 4">
    <name type="scientific">Bhargavaea beijingensis</name>
    <dbReference type="NCBI Taxonomy" id="426756"/>
    <lineage>
        <taxon>Bacteria</taxon>
        <taxon>Bacillati</taxon>
        <taxon>Bacillota</taxon>
        <taxon>Bacilli</taxon>
        <taxon>Bacillales</taxon>
        <taxon>Caryophanaceae</taxon>
        <taxon>Bhargavaea</taxon>
    </lineage>
</organism>
<dbReference type="Proteomes" id="UP000272481">
    <property type="component" value="Unassembled WGS sequence"/>
</dbReference>
<evidence type="ECO:0000256" key="1">
    <source>
        <dbReference type="SAM" id="SignalP"/>
    </source>
</evidence>
<name>A0A1G7FVK8_9BACL</name>
<dbReference type="Proteomes" id="UP000198823">
    <property type="component" value="Unassembled WGS sequence"/>
</dbReference>
<gene>
    <name evidence="2" type="ORF">EJA12_06400</name>
    <name evidence="3" type="ORF">SAMN04488126_12129</name>
</gene>
<dbReference type="Gene3D" id="3.40.190.10">
    <property type="entry name" value="Periplasmic binding protein-like II"/>
    <property type="match status" value="2"/>
</dbReference>
<evidence type="ECO:0000313" key="5">
    <source>
        <dbReference type="Proteomes" id="UP000272481"/>
    </source>
</evidence>
<accession>A0A1G7FVK8</accession>
<evidence type="ECO:0000313" key="2">
    <source>
        <dbReference type="EMBL" id="RSK33770.1"/>
    </source>
</evidence>
<feature type="signal peptide" evidence="1">
    <location>
        <begin position="1"/>
        <end position="26"/>
    </location>
</feature>
<dbReference type="EMBL" id="RWGW01000008">
    <property type="protein sequence ID" value="RSK33770.1"/>
    <property type="molecule type" value="Genomic_DNA"/>
</dbReference>
<dbReference type="PANTHER" id="PTHR42941">
    <property type="entry name" value="SLL1037 PROTEIN"/>
    <property type="match status" value="1"/>
</dbReference>
<dbReference type="PANTHER" id="PTHR42941:SF1">
    <property type="entry name" value="SLL1037 PROTEIN"/>
    <property type="match status" value="1"/>
</dbReference>
<dbReference type="OrthoDB" id="9776669at2"/>
<dbReference type="STRING" id="426756.SAMN04488126_12129"/>
<dbReference type="NCBIfam" id="TIGR02122">
    <property type="entry name" value="TRAP_TAXI"/>
    <property type="match status" value="1"/>
</dbReference>
<keyword evidence="1" id="KW-0732">Signal</keyword>
<dbReference type="PROSITE" id="PS51257">
    <property type="entry name" value="PROKAR_LIPOPROTEIN"/>
    <property type="match status" value="1"/>
</dbReference>
<dbReference type="SUPFAM" id="SSF53850">
    <property type="entry name" value="Periplasmic binding protein-like II"/>
    <property type="match status" value="1"/>
</dbReference>
<reference evidence="2 5" key="2">
    <citation type="submission" date="2018-12" db="EMBL/GenBank/DDBJ databases">
        <title>Comparitive functional genomics of dry heat resistant strains isolated from the viking spacecraft.</title>
        <authorList>
            <person name="Seuylemezian A."/>
            <person name="Vaishampayan P."/>
        </authorList>
    </citation>
    <scope>NUCLEOTIDE SEQUENCE [LARGE SCALE GENOMIC DNA]</scope>
    <source>
        <strain evidence="2 5">M6-11</strain>
    </source>
</reference>
<dbReference type="AlphaFoldDB" id="A0A1G7FVK8"/>
<dbReference type="CDD" id="cd13520">
    <property type="entry name" value="PBP2_TAXI_TRAP"/>
    <property type="match status" value="1"/>
</dbReference>